<name>A0A7N9D3R9_MACFA</name>
<dbReference type="GO" id="GO:0019068">
    <property type="term" value="P:virion assembly"/>
    <property type="evidence" value="ECO:0007669"/>
    <property type="project" value="InterPro"/>
</dbReference>
<dbReference type="InterPro" id="IPR008919">
    <property type="entry name" value="Retrov_capsid_N"/>
</dbReference>
<dbReference type="SUPFAM" id="SSF47836">
    <property type="entry name" value="Retroviral matrix proteins"/>
    <property type="match status" value="1"/>
</dbReference>
<protein>
    <recommendedName>
        <fullName evidence="2">Core shell protein Gag P30 domain-containing protein</fullName>
    </recommendedName>
</protein>
<dbReference type="Gene3D" id="1.10.150.180">
    <property type="entry name" value="Gamma-retroviral matrix domain"/>
    <property type="match status" value="1"/>
</dbReference>
<dbReference type="AlphaFoldDB" id="A0A7N9D3R9"/>
<feature type="domain" description="Core shell protein Gag P30" evidence="2">
    <location>
        <begin position="228"/>
        <end position="352"/>
    </location>
</feature>
<dbReference type="InterPro" id="IPR003036">
    <property type="entry name" value="Gag_P30"/>
</dbReference>
<dbReference type="SUPFAM" id="SSF47943">
    <property type="entry name" value="Retrovirus capsid protein, N-terminal core domain"/>
    <property type="match status" value="1"/>
</dbReference>
<feature type="compositionally biased region" description="Low complexity" evidence="1">
    <location>
        <begin position="172"/>
        <end position="184"/>
    </location>
</feature>
<feature type="region of interest" description="Disordered" evidence="1">
    <location>
        <begin position="111"/>
        <end position="188"/>
    </location>
</feature>
<evidence type="ECO:0000259" key="2">
    <source>
        <dbReference type="Pfam" id="PF02093"/>
    </source>
</evidence>
<proteinExistence type="predicted"/>
<organism evidence="3 4">
    <name type="scientific">Macaca fascicularis</name>
    <name type="common">Crab-eating macaque</name>
    <name type="synonym">Cynomolgus monkey</name>
    <dbReference type="NCBI Taxonomy" id="9541"/>
    <lineage>
        <taxon>Eukaryota</taxon>
        <taxon>Metazoa</taxon>
        <taxon>Chordata</taxon>
        <taxon>Craniata</taxon>
        <taxon>Vertebrata</taxon>
        <taxon>Euteleostomi</taxon>
        <taxon>Mammalia</taxon>
        <taxon>Eutheria</taxon>
        <taxon>Euarchontoglires</taxon>
        <taxon>Primates</taxon>
        <taxon>Haplorrhini</taxon>
        <taxon>Catarrhini</taxon>
        <taxon>Cercopithecidae</taxon>
        <taxon>Cercopithecinae</taxon>
        <taxon>Macaca</taxon>
    </lineage>
</organism>
<reference evidence="3" key="3">
    <citation type="submission" date="2025-09" db="UniProtKB">
        <authorList>
            <consortium name="Ensembl"/>
        </authorList>
    </citation>
    <scope>IDENTIFICATION</scope>
</reference>
<dbReference type="Ensembl" id="ENSMFAT00000100295.1">
    <property type="protein sequence ID" value="ENSMFAP00000058848.1"/>
    <property type="gene ID" value="ENSMFAG00000056367.1"/>
</dbReference>
<evidence type="ECO:0000256" key="1">
    <source>
        <dbReference type="SAM" id="MobiDB-lite"/>
    </source>
</evidence>
<sequence length="353" mass="38616">MGAAQSKPDPKSPLGCLLANFQTLGLSQDLKGKQLLFFCTVAWPQYKLGNPSQWPAEGTLDLNILTHLTNFCKRLGKWSEVAYLQAFWDLRSRPDLCVRYSLAQVLLAKSTPSSKEKDDSSSFSEPPDTLSLTPLRSPTQPPPYSDPSASPSSLAPPLSSTPPVSPPNLTDPVSPTSSSSSPVSAHTRSRTHLLCPLREVAGAEGVVRVHVLFSRADLSQIEECVGFFSANPTLYIKEFRYLCQAYDLTWHDLHVLMTSTLSSEKGERILAAARQHADQVHLTDPAMPVGTEAVPSAKPDWDYQVGQAGHRRRDMMVQCLLAGMQAASIKSVNFDKLKEVVQGSDENPAVFLN</sequence>
<dbReference type="InterPro" id="IPR036946">
    <property type="entry name" value="G_retro_matrix_sf"/>
</dbReference>
<accession>A0A7N9D3R9</accession>
<dbReference type="Gene3D" id="1.10.375.10">
    <property type="entry name" value="Human Immunodeficiency Virus Type 1 Capsid Protein"/>
    <property type="match status" value="1"/>
</dbReference>
<feature type="compositionally biased region" description="Low complexity" evidence="1">
    <location>
        <begin position="146"/>
        <end position="158"/>
    </location>
</feature>
<reference evidence="3 4" key="1">
    <citation type="submission" date="2013-03" db="EMBL/GenBank/DDBJ databases">
        <authorList>
            <person name="Warren W."/>
            <person name="Wilson R.K."/>
        </authorList>
    </citation>
    <scope>NUCLEOTIDE SEQUENCE</scope>
</reference>
<reference evidence="3" key="2">
    <citation type="submission" date="2025-08" db="UniProtKB">
        <authorList>
            <consortium name="Ensembl"/>
        </authorList>
    </citation>
    <scope>IDENTIFICATION</scope>
</reference>
<dbReference type="Pfam" id="PF02093">
    <property type="entry name" value="Gag_p30"/>
    <property type="match status" value="1"/>
</dbReference>
<keyword evidence="4" id="KW-1185">Reference proteome</keyword>
<dbReference type="PANTHER" id="PTHR33166">
    <property type="entry name" value="GAG_P30 DOMAIN-CONTAINING PROTEIN"/>
    <property type="match status" value="1"/>
</dbReference>
<dbReference type="Proteomes" id="UP000233100">
    <property type="component" value="Chromosome 9"/>
</dbReference>
<evidence type="ECO:0000313" key="4">
    <source>
        <dbReference type="Proteomes" id="UP000233100"/>
    </source>
</evidence>
<dbReference type="GeneTree" id="ENSGT00960000186796"/>
<dbReference type="InterPro" id="IPR050462">
    <property type="entry name" value="Retroviral_Gag-Pol_poly"/>
</dbReference>
<dbReference type="InterPro" id="IPR010999">
    <property type="entry name" value="Retrovr_matrix"/>
</dbReference>
<evidence type="ECO:0000313" key="3">
    <source>
        <dbReference type="Ensembl" id="ENSMFAP00000058848.1"/>
    </source>
</evidence>